<accession>A0ABW5W449</accession>
<dbReference type="Gene3D" id="3.30.200.20">
    <property type="entry name" value="Phosphorylase Kinase, domain 1"/>
    <property type="match status" value="1"/>
</dbReference>
<protein>
    <submittedName>
        <fullName evidence="2">Phosphotransferase family protein</fullName>
    </submittedName>
</protein>
<evidence type="ECO:0000313" key="3">
    <source>
        <dbReference type="Proteomes" id="UP001597478"/>
    </source>
</evidence>
<feature type="domain" description="Aminoglycoside phosphotransferase" evidence="1">
    <location>
        <begin position="44"/>
        <end position="284"/>
    </location>
</feature>
<organism evidence="2 3">
    <name type="scientific">Prauserella oleivorans</name>
    <dbReference type="NCBI Taxonomy" id="1478153"/>
    <lineage>
        <taxon>Bacteria</taxon>
        <taxon>Bacillati</taxon>
        <taxon>Actinomycetota</taxon>
        <taxon>Actinomycetes</taxon>
        <taxon>Pseudonocardiales</taxon>
        <taxon>Pseudonocardiaceae</taxon>
        <taxon>Prauserella</taxon>
    </lineage>
</organism>
<comment type="caution">
    <text evidence="2">The sequence shown here is derived from an EMBL/GenBank/DDBJ whole genome shotgun (WGS) entry which is preliminary data.</text>
</comment>
<dbReference type="SUPFAM" id="SSF56112">
    <property type="entry name" value="Protein kinase-like (PK-like)"/>
    <property type="match status" value="1"/>
</dbReference>
<dbReference type="RefSeq" id="WP_377383782.1">
    <property type="nucleotide sequence ID" value="NZ_JBHSAN010000001.1"/>
</dbReference>
<name>A0ABW5W449_9PSEU</name>
<dbReference type="Pfam" id="PF01636">
    <property type="entry name" value="APH"/>
    <property type="match status" value="1"/>
</dbReference>
<evidence type="ECO:0000259" key="1">
    <source>
        <dbReference type="Pfam" id="PF01636"/>
    </source>
</evidence>
<keyword evidence="3" id="KW-1185">Reference proteome</keyword>
<dbReference type="InterPro" id="IPR011009">
    <property type="entry name" value="Kinase-like_dom_sf"/>
</dbReference>
<dbReference type="EMBL" id="JBHUOF010000003">
    <property type="protein sequence ID" value="MFD2798300.1"/>
    <property type="molecule type" value="Genomic_DNA"/>
</dbReference>
<dbReference type="InterPro" id="IPR041726">
    <property type="entry name" value="ACAD10_11_N"/>
</dbReference>
<reference evidence="3" key="1">
    <citation type="journal article" date="2019" name="Int. J. Syst. Evol. Microbiol.">
        <title>The Global Catalogue of Microorganisms (GCM) 10K type strain sequencing project: providing services to taxonomists for standard genome sequencing and annotation.</title>
        <authorList>
            <consortium name="The Broad Institute Genomics Platform"/>
            <consortium name="The Broad Institute Genome Sequencing Center for Infectious Disease"/>
            <person name="Wu L."/>
            <person name="Ma J."/>
        </authorList>
    </citation>
    <scope>NUCLEOTIDE SEQUENCE [LARGE SCALE GENOMIC DNA]</scope>
    <source>
        <strain evidence="3">IBRC-M 10906</strain>
    </source>
</reference>
<gene>
    <name evidence="2" type="ORF">ACFS2C_02705</name>
</gene>
<dbReference type="Proteomes" id="UP001597478">
    <property type="component" value="Unassembled WGS sequence"/>
</dbReference>
<dbReference type="InterPro" id="IPR002575">
    <property type="entry name" value="Aminoglycoside_PTrfase"/>
</dbReference>
<sequence>MRLENVTDVGTWFRHRLRDDVDEVSIERVGRVSRGVSRETWIVDARVVRDGTASDMSFVVRRDLPDGTVIPMPLREEYEVYRRLAGSAVPAARALWMEEDPRWQPDGRPAYVRTKIDGNWYLPFLSSDDPADDDRKIAASKEHLDKLALVHTTDWRALGFDEIGTVPESVKHCATALLDDIETWLATFRLEPSPAVTEALSQLRDSAPTDSPCIALCKGTNGHGEEVWSDDGRIVAMSDWELWRLGDPAYDFAQVQEMVPEIVRDGRRLWGWPEALEYYRARTGIDISPERLAYYRACYGLIQFCYAHHSAHRVRAGASSIRLVWNATEVQYRSQLKLGAACGFAPETGTTT</sequence>
<dbReference type="CDD" id="cd05154">
    <property type="entry name" value="ACAD10_11_N-like"/>
    <property type="match status" value="1"/>
</dbReference>
<evidence type="ECO:0000313" key="2">
    <source>
        <dbReference type="EMBL" id="MFD2798300.1"/>
    </source>
</evidence>
<dbReference type="Gene3D" id="3.90.1200.10">
    <property type="match status" value="1"/>
</dbReference>
<proteinExistence type="predicted"/>